<evidence type="ECO:0000256" key="4">
    <source>
        <dbReference type="ARBA" id="ARBA00023004"/>
    </source>
</evidence>
<feature type="binding site" evidence="5">
    <location>
        <position position="144"/>
    </location>
    <ligand>
        <name>Fe cation</name>
        <dbReference type="ChEBI" id="CHEBI:24875"/>
        <note>catalytic</note>
    </ligand>
</feature>
<dbReference type="InterPro" id="IPR037151">
    <property type="entry name" value="AlkB-like_sf"/>
</dbReference>
<dbReference type="EC" id="1.14.11.33" evidence="7"/>
<dbReference type="GO" id="GO:0035515">
    <property type="term" value="F:oxidative RNA demethylase activity"/>
    <property type="evidence" value="ECO:0007669"/>
    <property type="project" value="TreeGrafter"/>
</dbReference>
<evidence type="ECO:0000256" key="1">
    <source>
        <dbReference type="ARBA" id="ARBA00022723"/>
    </source>
</evidence>
<gene>
    <name evidence="7" type="primary">alkB</name>
    <name evidence="7" type="ORF">COCCU_00910</name>
</gene>
<dbReference type="InterPro" id="IPR027450">
    <property type="entry name" value="AlkB-like"/>
</dbReference>
<dbReference type="SUPFAM" id="SSF51197">
    <property type="entry name" value="Clavaminate synthase-like"/>
    <property type="match status" value="1"/>
</dbReference>
<dbReference type="KEGG" id="cok:COCCU_00910"/>
<keyword evidence="1 5" id="KW-0479">Metal-binding</keyword>
<name>A0A6B8W865_9CORY</name>
<dbReference type="EMBL" id="CP046455">
    <property type="protein sequence ID" value="QGU06150.1"/>
    <property type="molecule type" value="Genomic_DNA"/>
</dbReference>
<dbReference type="RefSeq" id="WP_156229753.1">
    <property type="nucleotide sequence ID" value="NZ_CP046455.1"/>
</dbReference>
<dbReference type="PANTHER" id="PTHR16557:SF2">
    <property type="entry name" value="NUCLEIC ACID DIOXYGENASE ALKBH1"/>
    <property type="match status" value="1"/>
</dbReference>
<feature type="binding site" evidence="5">
    <location>
        <position position="142"/>
    </location>
    <ligand>
        <name>Fe cation</name>
        <dbReference type="ChEBI" id="CHEBI:24875"/>
        <note>catalytic</note>
    </ligand>
</feature>
<dbReference type="GO" id="GO:0005737">
    <property type="term" value="C:cytoplasm"/>
    <property type="evidence" value="ECO:0007669"/>
    <property type="project" value="TreeGrafter"/>
</dbReference>
<evidence type="ECO:0000259" key="6">
    <source>
        <dbReference type="PROSITE" id="PS51471"/>
    </source>
</evidence>
<comment type="cofactor">
    <cofactor evidence="5">
        <name>Fe(2+)</name>
        <dbReference type="ChEBI" id="CHEBI:29033"/>
    </cofactor>
    <text evidence="5">Binds 1 Fe(2+) ion per subunit.</text>
</comment>
<dbReference type="InterPro" id="IPR004574">
    <property type="entry name" value="Alkb"/>
</dbReference>
<keyword evidence="2 7" id="KW-0223">Dioxygenase</keyword>
<dbReference type="PANTHER" id="PTHR16557">
    <property type="entry name" value="ALKYLATED DNA REPAIR PROTEIN ALKB-RELATED"/>
    <property type="match status" value="1"/>
</dbReference>
<dbReference type="PROSITE" id="PS51471">
    <property type="entry name" value="FE2OG_OXY"/>
    <property type="match status" value="1"/>
</dbReference>
<dbReference type="InterPro" id="IPR005123">
    <property type="entry name" value="Oxoglu/Fe-dep_dioxygenase_dom"/>
</dbReference>
<evidence type="ECO:0000313" key="8">
    <source>
        <dbReference type="Proteomes" id="UP000424462"/>
    </source>
</evidence>
<dbReference type="Proteomes" id="UP000424462">
    <property type="component" value="Chromosome"/>
</dbReference>
<keyword evidence="3 7" id="KW-0560">Oxidoreductase</keyword>
<keyword evidence="8" id="KW-1185">Reference proteome</keyword>
<dbReference type="Pfam" id="PF13532">
    <property type="entry name" value="2OG-FeII_Oxy_2"/>
    <property type="match status" value="1"/>
</dbReference>
<evidence type="ECO:0000313" key="7">
    <source>
        <dbReference type="EMBL" id="QGU06150.1"/>
    </source>
</evidence>
<dbReference type="Gene3D" id="2.60.120.590">
    <property type="entry name" value="Alpha-ketoglutarate-dependent dioxygenase AlkB-like"/>
    <property type="match status" value="1"/>
</dbReference>
<sequence length="228" mass="24246">MPSLFDAPDLPRPAREIAPGVVHLPGALDLPQQESLVSQARDITRSVAGTPVGMRRPLIGGGQMSVHVLSLGHHWATNPYRLVRQVAGHAVPGVPGNYQQLAVEFLRQAAAISPALAPWSEGFRAEGGLVNYYPPDARMGMHVDADEPSGAPVISLSIGDTALFRMGNTLNRHKPWVDVSLLSGDVIIFGGPSRRAYHGVPGVQPGTAPEGCGLREGRINITIRQVGE</sequence>
<organism evidence="7 8">
    <name type="scientific">Corynebacterium occultum</name>
    <dbReference type="NCBI Taxonomy" id="2675219"/>
    <lineage>
        <taxon>Bacteria</taxon>
        <taxon>Bacillati</taxon>
        <taxon>Actinomycetota</taxon>
        <taxon>Actinomycetes</taxon>
        <taxon>Mycobacteriales</taxon>
        <taxon>Corynebacteriaceae</taxon>
        <taxon>Corynebacterium</taxon>
    </lineage>
</organism>
<feature type="binding site" evidence="5">
    <location>
        <position position="198"/>
    </location>
    <ligand>
        <name>Fe cation</name>
        <dbReference type="ChEBI" id="CHEBI:24875"/>
        <note>catalytic</note>
    </ligand>
</feature>
<protein>
    <submittedName>
        <fullName evidence="7">Alpha-ketoglutarate-dependent dioxygenase AlkB</fullName>
        <ecNumber evidence="7">1.14.11.33</ecNumber>
    </submittedName>
</protein>
<evidence type="ECO:0000256" key="2">
    <source>
        <dbReference type="ARBA" id="ARBA00022964"/>
    </source>
</evidence>
<reference evidence="7 8" key="1">
    <citation type="submission" date="2019-11" db="EMBL/GenBank/DDBJ databases">
        <title>Complete genome sequence of Corynebacterium kalinowskii 1959, a novel Corynebacterium species isolated from soil of a small paddock in Vilsendorf, Germany.</title>
        <authorList>
            <person name="Schaffert L."/>
            <person name="Ruwe M."/>
            <person name="Milse J."/>
            <person name="Hanuschka K."/>
            <person name="Ortseifen V."/>
            <person name="Droste J."/>
            <person name="Brandt D."/>
            <person name="Schlueter L."/>
            <person name="Kutter Y."/>
            <person name="Vinke S."/>
            <person name="Viehoefer P."/>
            <person name="Jacob L."/>
            <person name="Luebke N.-C."/>
            <person name="Schulte-Berndt E."/>
            <person name="Hain C."/>
            <person name="Linder M."/>
            <person name="Schmidt P."/>
            <person name="Wollenschlaeger L."/>
            <person name="Luttermann T."/>
            <person name="Thieme E."/>
            <person name="Hassa J."/>
            <person name="Haak M."/>
            <person name="Wittchen M."/>
            <person name="Mentz A."/>
            <person name="Persicke M."/>
            <person name="Busche T."/>
            <person name="Ruckert C."/>
        </authorList>
    </citation>
    <scope>NUCLEOTIDE SEQUENCE [LARGE SCALE GENOMIC DNA]</scope>
    <source>
        <strain evidence="7 8">2039</strain>
    </source>
</reference>
<evidence type="ECO:0000256" key="3">
    <source>
        <dbReference type="ARBA" id="ARBA00023002"/>
    </source>
</evidence>
<proteinExistence type="predicted"/>
<feature type="domain" description="Fe2OG dioxygenase" evidence="6">
    <location>
        <begin position="124"/>
        <end position="227"/>
    </location>
</feature>
<keyword evidence="4 5" id="KW-0408">Iron</keyword>
<dbReference type="AlphaFoldDB" id="A0A6B8W865"/>
<dbReference type="GO" id="GO:0035513">
    <property type="term" value="P:oxidative RNA demethylation"/>
    <property type="evidence" value="ECO:0007669"/>
    <property type="project" value="TreeGrafter"/>
</dbReference>
<evidence type="ECO:0000256" key="5">
    <source>
        <dbReference type="PIRSR" id="PIRSR604574-2"/>
    </source>
</evidence>
<accession>A0A6B8W865</accession>
<dbReference type="GO" id="GO:0035516">
    <property type="term" value="F:broad specificity oxidative DNA demethylase activity"/>
    <property type="evidence" value="ECO:0007669"/>
    <property type="project" value="UniProtKB-EC"/>
</dbReference>
<dbReference type="GO" id="GO:0008198">
    <property type="term" value="F:ferrous iron binding"/>
    <property type="evidence" value="ECO:0007669"/>
    <property type="project" value="TreeGrafter"/>
</dbReference>